<evidence type="ECO:0000313" key="2">
    <source>
        <dbReference type="Proteomes" id="UP001054252"/>
    </source>
</evidence>
<organism evidence="1 2">
    <name type="scientific">Rubroshorea leprosula</name>
    <dbReference type="NCBI Taxonomy" id="152421"/>
    <lineage>
        <taxon>Eukaryota</taxon>
        <taxon>Viridiplantae</taxon>
        <taxon>Streptophyta</taxon>
        <taxon>Embryophyta</taxon>
        <taxon>Tracheophyta</taxon>
        <taxon>Spermatophyta</taxon>
        <taxon>Magnoliopsida</taxon>
        <taxon>eudicotyledons</taxon>
        <taxon>Gunneridae</taxon>
        <taxon>Pentapetalae</taxon>
        <taxon>rosids</taxon>
        <taxon>malvids</taxon>
        <taxon>Malvales</taxon>
        <taxon>Dipterocarpaceae</taxon>
        <taxon>Rubroshorea</taxon>
    </lineage>
</organism>
<accession>A0AAV5HJK3</accession>
<proteinExistence type="predicted"/>
<name>A0AAV5HJK3_9ROSI</name>
<protein>
    <submittedName>
        <fullName evidence="1">Uncharacterized protein</fullName>
    </submittedName>
</protein>
<sequence>MSFCCLQEKLDVLQSTLEDELGLQDARARKSTATPNFCIVGLSSVAGSGRSSSKDSVFTRWQRRVGKALPGETVSLKLRQRLGLGGMRRMCSGLNLENLLQHLGKSSLGTFLFLT</sequence>
<dbReference type="AlphaFoldDB" id="A0AAV5HJK3"/>
<gene>
    <name evidence="1" type="ORF">SLEP1_g3202</name>
</gene>
<dbReference type="Proteomes" id="UP001054252">
    <property type="component" value="Unassembled WGS sequence"/>
</dbReference>
<dbReference type="EMBL" id="BPVZ01000003">
    <property type="protein sequence ID" value="GKU89002.1"/>
    <property type="molecule type" value="Genomic_DNA"/>
</dbReference>
<keyword evidence="2" id="KW-1185">Reference proteome</keyword>
<reference evidence="1 2" key="1">
    <citation type="journal article" date="2021" name="Commun. Biol.">
        <title>The genome of Shorea leprosula (Dipterocarpaceae) highlights the ecological relevance of drought in aseasonal tropical rainforests.</title>
        <authorList>
            <person name="Ng K.K.S."/>
            <person name="Kobayashi M.J."/>
            <person name="Fawcett J.A."/>
            <person name="Hatakeyama M."/>
            <person name="Paape T."/>
            <person name="Ng C.H."/>
            <person name="Ang C.C."/>
            <person name="Tnah L.H."/>
            <person name="Lee C.T."/>
            <person name="Nishiyama T."/>
            <person name="Sese J."/>
            <person name="O'Brien M.J."/>
            <person name="Copetti D."/>
            <person name="Mohd Noor M.I."/>
            <person name="Ong R.C."/>
            <person name="Putra M."/>
            <person name="Sireger I.Z."/>
            <person name="Indrioko S."/>
            <person name="Kosugi Y."/>
            <person name="Izuno A."/>
            <person name="Isagi Y."/>
            <person name="Lee S.L."/>
            <person name="Shimizu K.K."/>
        </authorList>
    </citation>
    <scope>NUCLEOTIDE SEQUENCE [LARGE SCALE GENOMIC DNA]</scope>
    <source>
        <strain evidence="1">214</strain>
    </source>
</reference>
<comment type="caution">
    <text evidence="1">The sequence shown here is derived from an EMBL/GenBank/DDBJ whole genome shotgun (WGS) entry which is preliminary data.</text>
</comment>
<evidence type="ECO:0000313" key="1">
    <source>
        <dbReference type="EMBL" id="GKU89002.1"/>
    </source>
</evidence>